<keyword evidence="1 6" id="KW-0732">Signal</keyword>
<keyword evidence="10" id="KW-1185">Reference proteome</keyword>
<evidence type="ECO:0000256" key="2">
    <source>
        <dbReference type="ARBA" id="ARBA00023136"/>
    </source>
</evidence>
<protein>
    <recommendedName>
        <fullName evidence="6">LPS-assembly lipoprotein LptE</fullName>
    </recommendedName>
</protein>
<keyword evidence="2 6" id="KW-0472">Membrane</keyword>
<feature type="region of interest" description="Disordered" evidence="7">
    <location>
        <begin position="165"/>
        <end position="201"/>
    </location>
</feature>
<evidence type="ECO:0000256" key="4">
    <source>
        <dbReference type="ARBA" id="ARBA00023237"/>
    </source>
</evidence>
<evidence type="ECO:0000256" key="7">
    <source>
        <dbReference type="SAM" id="MobiDB-lite"/>
    </source>
</evidence>
<accession>A0ABX8NA14</accession>
<comment type="subunit">
    <text evidence="6">Component of the lipopolysaccharide transport and assembly complex. Interacts with LptD.</text>
</comment>
<evidence type="ECO:0000256" key="3">
    <source>
        <dbReference type="ARBA" id="ARBA00023139"/>
    </source>
</evidence>
<organism evidence="9 10">
    <name type="scientific">Pseudomonas fakonensis</name>
    <dbReference type="NCBI Taxonomy" id="2842355"/>
    <lineage>
        <taxon>Bacteria</taxon>
        <taxon>Pseudomonadati</taxon>
        <taxon>Pseudomonadota</taxon>
        <taxon>Gammaproteobacteria</taxon>
        <taxon>Pseudomonadales</taxon>
        <taxon>Pseudomonadaceae</taxon>
        <taxon>Pseudomonas</taxon>
    </lineage>
</organism>
<dbReference type="InterPro" id="IPR007485">
    <property type="entry name" value="LPS_assembly_LptE"/>
</dbReference>
<evidence type="ECO:0000256" key="6">
    <source>
        <dbReference type="HAMAP-Rule" id="MF_01186"/>
    </source>
</evidence>
<feature type="compositionally biased region" description="Basic and acidic residues" evidence="7">
    <location>
        <begin position="165"/>
        <end position="179"/>
    </location>
</feature>
<proteinExistence type="inferred from homology"/>
<comment type="function">
    <text evidence="6">Together with LptD, is involved in the assembly of lipopolysaccharide (LPS) at the surface of the outer membrane. Required for the proper assembly of LptD. Binds LPS and may serve as the LPS recognition site at the outer membrane.</text>
</comment>
<keyword evidence="4 6" id="KW-0998">Cell outer membrane</keyword>
<name>A0ABX8NA14_9PSED</name>
<keyword evidence="3 6" id="KW-0564">Palmitate</keyword>
<evidence type="ECO:0000313" key="9">
    <source>
        <dbReference type="EMBL" id="QXH52167.1"/>
    </source>
</evidence>
<dbReference type="PANTHER" id="PTHR38098:SF1">
    <property type="entry name" value="LPS-ASSEMBLY LIPOPROTEIN LPTE"/>
    <property type="match status" value="1"/>
</dbReference>
<evidence type="ECO:0000313" key="10">
    <source>
        <dbReference type="Proteomes" id="UP001046350"/>
    </source>
</evidence>
<keyword evidence="5 6" id="KW-0449">Lipoprotein</keyword>
<comment type="subcellular location">
    <subcellularLocation>
        <location evidence="6">Cell outer membrane</location>
        <topology evidence="6">Lipid-anchor</topology>
    </subcellularLocation>
</comment>
<gene>
    <name evidence="6" type="primary">lptE</name>
    <name evidence="9" type="ORF">KSS94_03245</name>
</gene>
<comment type="similarity">
    <text evidence="6">Belongs to the LptE lipoprotein family.</text>
</comment>
<sequence length="201" mass="22584">MIKRNLLVMGLAVLLSACGFQMRGTGSNEMSIHEMNLTARNAYGDLVTQLRRTMKNSGVKVHSGAPYTLVLANEQDEQRAASYARASRSAEYELSTTVDYVIKGHNDSVLLQDKLEARRYYVRDGNNVTAGSQESEQIRKEMRRDLVQSMMIRLQQITPAQLEDLQAKADERAKAEARAQQEAQRIQDETPQQSPLEVPGQ</sequence>
<reference evidence="9" key="1">
    <citation type="journal article" date="2021" name="Microorganisms">
        <title>The Ever-Expanding Pseudomonas Genus: Description of 43 New Species and Partition of the Pseudomonas putida Group.</title>
        <authorList>
            <person name="Girard L."/>
            <person name="Lood C."/>
            <person name="Hofte M."/>
            <person name="Vandamme P."/>
            <person name="Rokni-Zadeh H."/>
            <person name="van Noort V."/>
            <person name="Lavigne R."/>
            <person name="De Mot R."/>
        </authorList>
    </citation>
    <scope>NUCLEOTIDE SEQUENCE</scope>
    <source>
        <strain evidence="9">COW40</strain>
    </source>
</reference>
<dbReference type="Pfam" id="PF04390">
    <property type="entry name" value="LptE"/>
    <property type="match status" value="1"/>
</dbReference>
<dbReference type="PANTHER" id="PTHR38098">
    <property type="entry name" value="LPS-ASSEMBLY LIPOPROTEIN LPTE"/>
    <property type="match status" value="1"/>
</dbReference>
<evidence type="ECO:0000256" key="1">
    <source>
        <dbReference type="ARBA" id="ARBA00022729"/>
    </source>
</evidence>
<dbReference type="EMBL" id="CP077076">
    <property type="protein sequence ID" value="QXH52167.1"/>
    <property type="molecule type" value="Genomic_DNA"/>
</dbReference>
<dbReference type="HAMAP" id="MF_01186">
    <property type="entry name" value="LPS_assembly_LptE"/>
    <property type="match status" value="1"/>
</dbReference>
<feature type="signal peptide" evidence="8">
    <location>
        <begin position="1"/>
        <end position="23"/>
    </location>
</feature>
<dbReference type="Proteomes" id="UP001046350">
    <property type="component" value="Chromosome"/>
</dbReference>
<dbReference type="PROSITE" id="PS51257">
    <property type="entry name" value="PROKAR_LIPOPROTEIN"/>
    <property type="match status" value="1"/>
</dbReference>
<evidence type="ECO:0000256" key="5">
    <source>
        <dbReference type="ARBA" id="ARBA00023288"/>
    </source>
</evidence>
<dbReference type="RefSeq" id="WP_217841628.1">
    <property type="nucleotide sequence ID" value="NZ_CP077076.1"/>
</dbReference>
<evidence type="ECO:0000256" key="8">
    <source>
        <dbReference type="SAM" id="SignalP"/>
    </source>
</evidence>
<feature type="chain" id="PRO_5046641529" description="LPS-assembly lipoprotein LptE" evidence="8">
    <location>
        <begin position="24"/>
        <end position="201"/>
    </location>
</feature>